<feature type="signal peptide" evidence="1">
    <location>
        <begin position="1"/>
        <end position="17"/>
    </location>
</feature>
<organism evidence="2 3">
    <name type="scientific">Neolewinella lacunae</name>
    <dbReference type="NCBI Taxonomy" id="1517758"/>
    <lineage>
        <taxon>Bacteria</taxon>
        <taxon>Pseudomonadati</taxon>
        <taxon>Bacteroidota</taxon>
        <taxon>Saprospiria</taxon>
        <taxon>Saprospirales</taxon>
        <taxon>Lewinellaceae</taxon>
        <taxon>Neolewinella</taxon>
    </lineage>
</organism>
<dbReference type="NCBIfam" id="TIGR03519">
    <property type="entry name" value="T9SS_PorP_fam"/>
    <property type="match status" value="1"/>
</dbReference>
<protein>
    <submittedName>
        <fullName evidence="2">Type IX secretion system membrane protein PorP/SprF</fullName>
    </submittedName>
</protein>
<feature type="chain" id="PRO_5037824335" evidence="1">
    <location>
        <begin position="18"/>
        <end position="314"/>
    </location>
</feature>
<comment type="caution">
    <text evidence="2">The sequence shown here is derived from an EMBL/GenBank/DDBJ whole genome shotgun (WGS) entry which is preliminary data.</text>
</comment>
<accession>A0A923T889</accession>
<keyword evidence="3" id="KW-1185">Reference proteome</keyword>
<evidence type="ECO:0000313" key="2">
    <source>
        <dbReference type="EMBL" id="MBC6993703.1"/>
    </source>
</evidence>
<keyword evidence="1" id="KW-0732">Signal</keyword>
<dbReference type="Proteomes" id="UP000650081">
    <property type="component" value="Unassembled WGS sequence"/>
</dbReference>
<dbReference type="InterPro" id="IPR019861">
    <property type="entry name" value="PorP/SprF_Bacteroidetes"/>
</dbReference>
<dbReference type="AlphaFoldDB" id="A0A923T889"/>
<dbReference type="EMBL" id="JACSIT010000074">
    <property type="protein sequence ID" value="MBC6993703.1"/>
    <property type="molecule type" value="Genomic_DNA"/>
</dbReference>
<name>A0A923T889_9BACT</name>
<dbReference type="Pfam" id="PF11751">
    <property type="entry name" value="PorP_SprF"/>
    <property type="match status" value="1"/>
</dbReference>
<reference evidence="2" key="1">
    <citation type="submission" date="2020-08" db="EMBL/GenBank/DDBJ databases">
        <title>Lewinella bacteria from marine environments.</title>
        <authorList>
            <person name="Zhong Y."/>
        </authorList>
    </citation>
    <scope>NUCLEOTIDE SEQUENCE</scope>
    <source>
        <strain evidence="2">KCTC 42187</strain>
    </source>
</reference>
<gene>
    <name evidence="2" type="ORF">H9S92_06000</name>
</gene>
<proteinExistence type="predicted"/>
<dbReference type="RefSeq" id="WP_187465817.1">
    <property type="nucleotide sequence ID" value="NZ_JACSIT010000074.1"/>
</dbReference>
<evidence type="ECO:0000313" key="3">
    <source>
        <dbReference type="Proteomes" id="UP000650081"/>
    </source>
</evidence>
<evidence type="ECO:0000256" key="1">
    <source>
        <dbReference type="SAM" id="SignalP"/>
    </source>
</evidence>
<sequence length="314" mass="33631">MKILFLALVLLVCAGLAAQQDAQYTQFMYNKLGFNPAFAGAEPSTTLQAVVRQQWIGFEDAPSSQLFTFNSPMTANGTGVGARLSRVTIGLEQQYNVEGSYAYRIPIGRGSRLGLGVSASARYFNVEYQDATPIQGGGIDPAIPGATESKVVPNFGAGIFIDGPSYYVGISAPRLLENNIDLGAEETIISREARHYYFMGGYTFTLNEKLRLQPQMLAKYVSGAPFDADFNVTAYVGTNLFGGASYRLGGNGGGESASALLGFYLSEHLNMCFSYDLGLSDLKSAQNGSVELAVGYSFGGRGDAGRVVDPRDLR</sequence>